<dbReference type="FunFam" id="3.40.50.300:FF:000319">
    <property type="entry name" value="DNA repair protein RecN"/>
    <property type="match status" value="1"/>
</dbReference>
<dbReference type="NCBIfam" id="TIGR00634">
    <property type="entry name" value="recN"/>
    <property type="match status" value="1"/>
</dbReference>
<dbReference type="RefSeq" id="WP_117895305.1">
    <property type="nucleotide sequence ID" value="NZ_CABJCV010000013.1"/>
</dbReference>
<comment type="similarity">
    <text evidence="2 9">Belongs to the RecN family.</text>
</comment>
<evidence type="ECO:0000256" key="4">
    <source>
        <dbReference type="ARBA" id="ARBA00022741"/>
    </source>
</evidence>
<dbReference type="GO" id="GO:0006310">
    <property type="term" value="P:DNA recombination"/>
    <property type="evidence" value="ECO:0007669"/>
    <property type="project" value="InterPro"/>
</dbReference>
<dbReference type="AlphaFoldDB" id="A0A412FY80"/>
<dbReference type="InterPro" id="IPR003395">
    <property type="entry name" value="RecF/RecN/SMC_N"/>
</dbReference>
<comment type="caution">
    <text evidence="12">The sequence shown here is derived from an EMBL/GenBank/DDBJ whole genome shotgun (WGS) entry which is preliminary data.</text>
</comment>
<evidence type="ECO:0000313" key="13">
    <source>
        <dbReference type="Proteomes" id="UP000284178"/>
    </source>
</evidence>
<reference evidence="12 13" key="1">
    <citation type="submission" date="2018-08" db="EMBL/GenBank/DDBJ databases">
        <title>A genome reference for cultivated species of the human gut microbiota.</title>
        <authorList>
            <person name="Zou Y."/>
            <person name="Xue W."/>
            <person name="Luo G."/>
        </authorList>
    </citation>
    <scope>NUCLEOTIDE SEQUENCE [LARGE SCALE GENOMIC DNA]</scope>
    <source>
        <strain evidence="12 13">AF24-29</strain>
    </source>
</reference>
<evidence type="ECO:0000313" key="12">
    <source>
        <dbReference type="EMBL" id="RGR73118.1"/>
    </source>
</evidence>
<gene>
    <name evidence="12" type="primary">recN</name>
    <name evidence="12" type="ORF">DWY25_11200</name>
</gene>
<keyword evidence="10" id="KW-0175">Coiled coil</keyword>
<keyword evidence="5 9" id="KW-0227">DNA damage</keyword>
<feature type="domain" description="RecF/RecN/SMC N-terminal" evidence="11">
    <location>
        <begin position="1"/>
        <end position="503"/>
    </location>
</feature>
<dbReference type="PIRSF" id="PIRSF003128">
    <property type="entry name" value="RecN"/>
    <property type="match status" value="1"/>
</dbReference>
<evidence type="ECO:0000256" key="10">
    <source>
        <dbReference type="SAM" id="Coils"/>
    </source>
</evidence>
<evidence type="ECO:0000256" key="3">
    <source>
        <dbReference type="ARBA" id="ARBA00021315"/>
    </source>
</evidence>
<organism evidence="12 13">
    <name type="scientific">Holdemania filiformis</name>
    <dbReference type="NCBI Taxonomy" id="61171"/>
    <lineage>
        <taxon>Bacteria</taxon>
        <taxon>Bacillati</taxon>
        <taxon>Bacillota</taxon>
        <taxon>Erysipelotrichia</taxon>
        <taxon>Erysipelotrichales</taxon>
        <taxon>Erysipelotrichaceae</taxon>
        <taxon>Holdemania</taxon>
    </lineage>
</organism>
<evidence type="ECO:0000256" key="1">
    <source>
        <dbReference type="ARBA" id="ARBA00003618"/>
    </source>
</evidence>
<keyword evidence="7 9" id="KW-0234">DNA repair</keyword>
<dbReference type="InterPro" id="IPR027417">
    <property type="entry name" value="P-loop_NTPase"/>
</dbReference>
<sequence length="556" mass="63277">MLKHLYVKNFILIDEADLDFDAGFSVFTGETGAGKSILIDAISLLCGQRAQAGFVKKGENKALIEGVFDFSANPRVLALLQEAGFDGDEDVVISREIGAEGKSQMRLNHRVTTANFIRELLGHEIDIHSQHDTQYLLNRSSFLNLLDQYLDDEALLSSVKTQFKAYRQLKDQLEEARSPKAEQDLEFLRFQLNEIEQAQLKPGEDEELEAIERRIAAREKIYQRVAESLEILDGEQSTVPQLYEAARLTGGFPEETELAEISEALNEHYYGLQDLKERLQRYFESLEFSEEQINEVQSRLFEINRLKRKYGRSLNEILEKGESFRLQLNQQEHRQEYLQELQKQVQTAYKQFEETAMKLRQVRQQKALALQKEVEIHLHDLMLPHARFILQLKDAKPSAHGLDEADFMISMNPGEPVRSLAQVASGGELSRLMLGLKTIFTRLEGIQTVIFDEIDTGVSGQVATAIGLKMSLLARDAQVFSVTHLAQVAACADQHYHVTKRQGQDFTETQIQCLSEDERVDQLALISQGELSDTARQAAQELYQRNQKKVTEARSA</sequence>
<dbReference type="PANTHER" id="PTHR11059">
    <property type="entry name" value="DNA REPAIR PROTEIN RECN"/>
    <property type="match status" value="1"/>
</dbReference>
<evidence type="ECO:0000256" key="8">
    <source>
        <dbReference type="ARBA" id="ARBA00033408"/>
    </source>
</evidence>
<dbReference type="PANTHER" id="PTHR11059:SF0">
    <property type="entry name" value="DNA REPAIR PROTEIN RECN"/>
    <property type="match status" value="1"/>
</dbReference>
<accession>A0A412FY80</accession>
<dbReference type="SUPFAM" id="SSF52540">
    <property type="entry name" value="P-loop containing nucleoside triphosphate hydrolases"/>
    <property type="match status" value="2"/>
</dbReference>
<keyword evidence="4" id="KW-0547">Nucleotide-binding</keyword>
<evidence type="ECO:0000256" key="6">
    <source>
        <dbReference type="ARBA" id="ARBA00022840"/>
    </source>
</evidence>
<dbReference type="Proteomes" id="UP000284178">
    <property type="component" value="Unassembled WGS sequence"/>
</dbReference>
<evidence type="ECO:0000256" key="9">
    <source>
        <dbReference type="PIRNR" id="PIRNR003128"/>
    </source>
</evidence>
<dbReference type="GO" id="GO:0043590">
    <property type="term" value="C:bacterial nucleoid"/>
    <property type="evidence" value="ECO:0007669"/>
    <property type="project" value="TreeGrafter"/>
</dbReference>
<dbReference type="GO" id="GO:0009432">
    <property type="term" value="P:SOS response"/>
    <property type="evidence" value="ECO:0007669"/>
    <property type="project" value="TreeGrafter"/>
</dbReference>
<comment type="function">
    <text evidence="1 9">May be involved in recombinational repair of damaged DNA.</text>
</comment>
<protein>
    <recommendedName>
        <fullName evidence="3 9">DNA repair protein RecN</fullName>
    </recommendedName>
    <alternativeName>
        <fullName evidence="8 9">Recombination protein N</fullName>
    </alternativeName>
</protein>
<dbReference type="Gene3D" id="3.40.50.300">
    <property type="entry name" value="P-loop containing nucleotide triphosphate hydrolases"/>
    <property type="match status" value="2"/>
</dbReference>
<evidence type="ECO:0000256" key="7">
    <source>
        <dbReference type="ARBA" id="ARBA00023204"/>
    </source>
</evidence>
<dbReference type="Pfam" id="PF02463">
    <property type="entry name" value="SMC_N"/>
    <property type="match status" value="1"/>
</dbReference>
<keyword evidence="13" id="KW-1185">Reference proteome</keyword>
<dbReference type="InterPro" id="IPR004604">
    <property type="entry name" value="DNA_recomb/repair_RecN"/>
</dbReference>
<dbReference type="EMBL" id="QRUP01000013">
    <property type="protein sequence ID" value="RGR73118.1"/>
    <property type="molecule type" value="Genomic_DNA"/>
</dbReference>
<dbReference type="CDD" id="cd03241">
    <property type="entry name" value="ABC_RecN"/>
    <property type="match status" value="2"/>
</dbReference>
<name>A0A412FY80_9FIRM</name>
<feature type="coiled-coil region" evidence="10">
    <location>
        <begin position="272"/>
        <end position="306"/>
    </location>
</feature>
<dbReference type="GO" id="GO:0006281">
    <property type="term" value="P:DNA repair"/>
    <property type="evidence" value="ECO:0007669"/>
    <property type="project" value="UniProtKB-KW"/>
</dbReference>
<evidence type="ECO:0000259" key="11">
    <source>
        <dbReference type="Pfam" id="PF02463"/>
    </source>
</evidence>
<evidence type="ECO:0000256" key="5">
    <source>
        <dbReference type="ARBA" id="ARBA00022763"/>
    </source>
</evidence>
<proteinExistence type="inferred from homology"/>
<keyword evidence="6" id="KW-0067">ATP-binding</keyword>
<dbReference type="GO" id="GO:0005524">
    <property type="term" value="F:ATP binding"/>
    <property type="evidence" value="ECO:0007669"/>
    <property type="project" value="UniProtKB-KW"/>
</dbReference>
<evidence type="ECO:0000256" key="2">
    <source>
        <dbReference type="ARBA" id="ARBA00009441"/>
    </source>
</evidence>
<dbReference type="GeneID" id="83015961"/>